<feature type="transmembrane region" description="Helical" evidence="2">
    <location>
        <begin position="160"/>
        <end position="178"/>
    </location>
</feature>
<feature type="transmembrane region" description="Helical" evidence="2">
    <location>
        <begin position="311"/>
        <end position="332"/>
    </location>
</feature>
<accession>A0A9P4IR45</accession>
<feature type="transmembrane region" description="Helical" evidence="2">
    <location>
        <begin position="352"/>
        <end position="377"/>
    </location>
</feature>
<feature type="region of interest" description="Disordered" evidence="1">
    <location>
        <begin position="77"/>
        <end position="96"/>
    </location>
</feature>
<keyword evidence="2" id="KW-0472">Membrane</keyword>
<feature type="region of interest" description="Disordered" evidence="1">
    <location>
        <begin position="216"/>
        <end position="255"/>
    </location>
</feature>
<dbReference type="Proteomes" id="UP000799439">
    <property type="component" value="Unassembled WGS sequence"/>
</dbReference>
<feature type="region of interest" description="Disordered" evidence="1">
    <location>
        <begin position="1"/>
        <end position="25"/>
    </location>
</feature>
<feature type="transmembrane region" description="Helical" evidence="2">
    <location>
        <begin position="273"/>
        <end position="299"/>
    </location>
</feature>
<evidence type="ECO:0000313" key="4">
    <source>
        <dbReference type="Proteomes" id="UP000799439"/>
    </source>
</evidence>
<reference evidence="3" key="1">
    <citation type="journal article" date="2020" name="Stud. Mycol.">
        <title>101 Dothideomycetes genomes: a test case for predicting lifestyles and emergence of pathogens.</title>
        <authorList>
            <person name="Haridas S."/>
            <person name="Albert R."/>
            <person name="Binder M."/>
            <person name="Bloem J."/>
            <person name="Labutti K."/>
            <person name="Salamov A."/>
            <person name="Andreopoulos B."/>
            <person name="Baker S."/>
            <person name="Barry K."/>
            <person name="Bills G."/>
            <person name="Bluhm B."/>
            <person name="Cannon C."/>
            <person name="Castanera R."/>
            <person name="Culley D."/>
            <person name="Daum C."/>
            <person name="Ezra D."/>
            <person name="Gonzalez J."/>
            <person name="Henrissat B."/>
            <person name="Kuo A."/>
            <person name="Liang C."/>
            <person name="Lipzen A."/>
            <person name="Lutzoni F."/>
            <person name="Magnuson J."/>
            <person name="Mondo S."/>
            <person name="Nolan M."/>
            <person name="Ohm R."/>
            <person name="Pangilinan J."/>
            <person name="Park H.-J."/>
            <person name="Ramirez L."/>
            <person name="Alfaro M."/>
            <person name="Sun H."/>
            <person name="Tritt A."/>
            <person name="Yoshinaga Y."/>
            <person name="Zwiers L.-H."/>
            <person name="Turgeon B."/>
            <person name="Goodwin S."/>
            <person name="Spatafora J."/>
            <person name="Crous P."/>
            <person name="Grigoriev I."/>
        </authorList>
    </citation>
    <scope>NUCLEOTIDE SEQUENCE</scope>
    <source>
        <strain evidence="3">CBS 260.36</strain>
    </source>
</reference>
<dbReference type="AlphaFoldDB" id="A0A9P4IR45"/>
<sequence length="416" mass="46519">MGSSYTNSASHHRQPLRLDERSSGGPLGFLNPTRREYGILPAVRQNTSAGDVGGAAPNVRYKWSSRNNRKGRHAIVIKQTASGKEDRTDNTPASSTSWRSIGRTVILVFFYYPVWDVSWLVAFIFTWGSIVWVINSFFVFLPLLRPSTEFPGEIADAGGWSAWVGATVFEVGSVLLLLEAVNENRTKCFGWAIEQVYEKQTTHHLSKHSAVRIRPDKTHCEHHHPNKRSLVGARTKSNTQLSESEKPGASSSGKSWTWFPSSHDLRTHYIRELGFWASAVQLFAASVFWISGFTAIPGIQDRLSSAGVKGAYWFPQVLGGFGFVVSGFLFMLEVQEHWAKPALGTLGWHIGFWNFIGGWGFFLCPCFGFNSASWAVYQSSCSTFWGSWAFLIGSVIQLYESQSKYPVEIKEADEHV</sequence>
<organism evidence="3 4">
    <name type="scientific">Myriangium duriaei CBS 260.36</name>
    <dbReference type="NCBI Taxonomy" id="1168546"/>
    <lineage>
        <taxon>Eukaryota</taxon>
        <taxon>Fungi</taxon>
        <taxon>Dikarya</taxon>
        <taxon>Ascomycota</taxon>
        <taxon>Pezizomycotina</taxon>
        <taxon>Dothideomycetes</taxon>
        <taxon>Dothideomycetidae</taxon>
        <taxon>Myriangiales</taxon>
        <taxon>Myriangiaceae</taxon>
        <taxon>Myriangium</taxon>
    </lineage>
</organism>
<keyword evidence="2" id="KW-1133">Transmembrane helix</keyword>
<dbReference type="OrthoDB" id="2603at2759"/>
<keyword evidence="2" id="KW-0812">Transmembrane</keyword>
<evidence type="ECO:0000256" key="1">
    <source>
        <dbReference type="SAM" id="MobiDB-lite"/>
    </source>
</evidence>
<feature type="transmembrane region" description="Helical" evidence="2">
    <location>
        <begin position="383"/>
        <end position="400"/>
    </location>
</feature>
<evidence type="ECO:0000256" key="2">
    <source>
        <dbReference type="SAM" id="Phobius"/>
    </source>
</evidence>
<evidence type="ECO:0008006" key="5">
    <source>
        <dbReference type="Google" id="ProtNLM"/>
    </source>
</evidence>
<protein>
    <recommendedName>
        <fullName evidence="5">Integral membrane protein</fullName>
    </recommendedName>
</protein>
<keyword evidence="4" id="KW-1185">Reference proteome</keyword>
<gene>
    <name evidence="3" type="ORF">K461DRAFT_330100</name>
</gene>
<dbReference type="EMBL" id="ML996094">
    <property type="protein sequence ID" value="KAF2148156.1"/>
    <property type="molecule type" value="Genomic_DNA"/>
</dbReference>
<name>A0A9P4IR45_9PEZI</name>
<feature type="transmembrane region" description="Helical" evidence="2">
    <location>
        <begin position="119"/>
        <end position="140"/>
    </location>
</feature>
<proteinExistence type="predicted"/>
<comment type="caution">
    <text evidence="3">The sequence shown here is derived from an EMBL/GenBank/DDBJ whole genome shotgun (WGS) entry which is preliminary data.</text>
</comment>
<evidence type="ECO:0000313" key="3">
    <source>
        <dbReference type="EMBL" id="KAF2148156.1"/>
    </source>
</evidence>